<dbReference type="Gene3D" id="3.30.565.10">
    <property type="entry name" value="Histidine kinase-like ATPase, C-terminal domain"/>
    <property type="match status" value="1"/>
</dbReference>
<dbReference type="InterPro" id="IPR003594">
    <property type="entry name" value="HATPase_dom"/>
</dbReference>
<evidence type="ECO:0000313" key="3">
    <source>
        <dbReference type="Proteomes" id="UP001139477"/>
    </source>
</evidence>
<keyword evidence="2" id="KW-0547">Nucleotide-binding</keyword>
<protein>
    <submittedName>
        <fullName evidence="2">ATP-binding protein</fullName>
    </submittedName>
</protein>
<accession>A0A9X2FMJ2</accession>
<evidence type="ECO:0000313" key="2">
    <source>
        <dbReference type="EMBL" id="MCP1167117.1"/>
    </source>
</evidence>
<dbReference type="InterPro" id="IPR036890">
    <property type="entry name" value="HATPase_C_sf"/>
</dbReference>
<dbReference type="Pfam" id="PF02518">
    <property type="entry name" value="HATPase_c"/>
    <property type="match status" value="1"/>
</dbReference>
<comment type="caution">
    <text evidence="2">The sequence shown here is derived from an EMBL/GenBank/DDBJ whole genome shotgun (WGS) entry which is preliminary data.</text>
</comment>
<gene>
    <name evidence="2" type="ORF">NHG85_01005</name>
</gene>
<name>A0A9X2FMJ2_9RHOB</name>
<keyword evidence="3" id="KW-1185">Reference proteome</keyword>
<dbReference type="RefSeq" id="WP_253328950.1">
    <property type="nucleotide sequence ID" value="NZ_JAMYXC010000017.1"/>
</dbReference>
<dbReference type="AlphaFoldDB" id="A0A9X2FMJ2"/>
<dbReference type="Proteomes" id="UP001139477">
    <property type="component" value="Unassembled WGS sequence"/>
</dbReference>
<organism evidence="2 3">
    <name type="scientific">Limimaricola litoreus</name>
    <dbReference type="NCBI Taxonomy" id="2955316"/>
    <lineage>
        <taxon>Bacteria</taxon>
        <taxon>Pseudomonadati</taxon>
        <taxon>Pseudomonadota</taxon>
        <taxon>Alphaproteobacteria</taxon>
        <taxon>Rhodobacterales</taxon>
        <taxon>Paracoccaceae</taxon>
        <taxon>Limimaricola</taxon>
    </lineage>
</organism>
<keyword evidence="2" id="KW-0067">ATP-binding</keyword>
<dbReference type="EMBL" id="JAMYXC010000017">
    <property type="protein sequence ID" value="MCP1167117.1"/>
    <property type="molecule type" value="Genomic_DNA"/>
</dbReference>
<dbReference type="SUPFAM" id="SSF55874">
    <property type="entry name" value="ATPase domain of HSP90 chaperone/DNA topoisomerase II/histidine kinase"/>
    <property type="match status" value="1"/>
</dbReference>
<feature type="domain" description="Histidine kinase/HSP90-like ATPase" evidence="1">
    <location>
        <begin position="42"/>
        <end position="133"/>
    </location>
</feature>
<proteinExistence type="predicted"/>
<evidence type="ECO:0000259" key="1">
    <source>
        <dbReference type="Pfam" id="PF02518"/>
    </source>
</evidence>
<reference evidence="2" key="1">
    <citation type="submission" date="2022-06" db="EMBL/GenBank/DDBJ databases">
        <title>Limimaricola sediminis sp. nov., isolated from an intertidal sediment.</title>
        <authorList>
            <person name="Shao X."/>
        </authorList>
    </citation>
    <scope>NUCLEOTIDE SEQUENCE</scope>
    <source>
        <strain evidence="2">ASW11-118</strain>
    </source>
</reference>
<dbReference type="GO" id="GO:0005524">
    <property type="term" value="F:ATP binding"/>
    <property type="evidence" value="ECO:0007669"/>
    <property type="project" value="UniProtKB-KW"/>
</dbReference>
<sequence>MSAPPAEPAARVELRQERDIAAARIAVSKAMDAMGARALRKTRFVTAVSEIARNALDHGGGGVIEIYRLERPLRIMIRCRDEGPGIADIDRAMTDGFSTARSMGKGLGGARRLVEAFRIDSRPGAGTTIEMEAKPS</sequence>